<evidence type="ECO:0000313" key="2">
    <source>
        <dbReference type="EMBL" id="WCO68751.1"/>
    </source>
</evidence>
<dbReference type="Proteomes" id="UP001216390">
    <property type="component" value="Chromosome"/>
</dbReference>
<protein>
    <submittedName>
        <fullName evidence="2">GDSL-type esterase/lipase family protein</fullName>
    </submittedName>
</protein>
<dbReference type="RefSeq" id="WP_272738267.1">
    <property type="nucleotide sequence ID" value="NZ_CP116942.1"/>
</dbReference>
<name>A0AAF0BSR4_9ACTN</name>
<dbReference type="InterPro" id="IPR013830">
    <property type="entry name" value="SGNH_hydro"/>
</dbReference>
<evidence type="ECO:0000259" key="1">
    <source>
        <dbReference type="Pfam" id="PF13472"/>
    </source>
</evidence>
<proteinExistence type="predicted"/>
<dbReference type="Pfam" id="PF13472">
    <property type="entry name" value="Lipase_GDSL_2"/>
    <property type="match status" value="1"/>
</dbReference>
<reference evidence="2" key="1">
    <citation type="submission" date="2023-01" db="EMBL/GenBank/DDBJ databases">
        <title>The diversity of Class Acidimicrobiia in South China Sea sediment environments and the proposal of Iamia marina sp. nov., a novel species of the genus Iamia.</title>
        <authorList>
            <person name="He Y."/>
            <person name="Tian X."/>
        </authorList>
    </citation>
    <scope>NUCLEOTIDE SEQUENCE</scope>
    <source>
        <strain evidence="2">DSM 19957</strain>
    </source>
</reference>
<organism evidence="2 3">
    <name type="scientific">Iamia majanohamensis</name>
    <dbReference type="NCBI Taxonomy" id="467976"/>
    <lineage>
        <taxon>Bacteria</taxon>
        <taxon>Bacillati</taxon>
        <taxon>Actinomycetota</taxon>
        <taxon>Acidimicrobiia</taxon>
        <taxon>Acidimicrobiales</taxon>
        <taxon>Iamiaceae</taxon>
        <taxon>Iamia</taxon>
    </lineage>
</organism>
<keyword evidence="3" id="KW-1185">Reference proteome</keyword>
<dbReference type="InterPro" id="IPR036514">
    <property type="entry name" value="SGNH_hydro_sf"/>
</dbReference>
<dbReference type="SUPFAM" id="SSF52266">
    <property type="entry name" value="SGNH hydrolase"/>
    <property type="match status" value="1"/>
</dbReference>
<accession>A0AAF0BSR4</accession>
<evidence type="ECO:0000313" key="3">
    <source>
        <dbReference type="Proteomes" id="UP001216390"/>
    </source>
</evidence>
<feature type="domain" description="SGNH hydrolase-type esterase" evidence="1">
    <location>
        <begin position="60"/>
        <end position="193"/>
    </location>
</feature>
<dbReference type="AlphaFoldDB" id="A0AAF0BSR4"/>
<gene>
    <name evidence="2" type="ORF">PO878_08435</name>
</gene>
<sequence>MAAERRNGFLTVVVVALVVVAAVAVGVVLRSRDPARGPQVLAVGDSVTYMSANPIKDAFDWTDNVDVQGRPGYRTDQLVPIALEFVDADDPEVLVVFTGYNDLTQGVDTSQAVEQMMDVAAAQPCAVWLLVPTKGDYAPDAAEAFNSRVVALAEDRGSVHLSTDWRDAVDATDGPDPDPALVSEDHIHPVADGEVRLAQAMEEAASRECR</sequence>
<dbReference type="Gene3D" id="3.40.50.1110">
    <property type="entry name" value="SGNH hydrolase"/>
    <property type="match status" value="1"/>
</dbReference>
<dbReference type="KEGG" id="ima:PO878_08435"/>
<dbReference type="EMBL" id="CP116942">
    <property type="protein sequence ID" value="WCO68751.1"/>
    <property type="molecule type" value="Genomic_DNA"/>
</dbReference>